<feature type="region of interest" description="Disordered" evidence="5">
    <location>
        <begin position="144"/>
        <end position="168"/>
    </location>
</feature>
<evidence type="ECO:0000256" key="5">
    <source>
        <dbReference type="SAM" id="MobiDB-lite"/>
    </source>
</evidence>
<dbReference type="EMBL" id="QUTB01003936">
    <property type="protein sequence ID" value="RHY65215.1"/>
    <property type="molecule type" value="Genomic_DNA"/>
</dbReference>
<reference evidence="9 10" key="1">
    <citation type="submission" date="2018-08" db="EMBL/GenBank/DDBJ databases">
        <title>Aphanomyces genome sequencing and annotation.</title>
        <authorList>
            <person name="Minardi D."/>
            <person name="Oidtmann B."/>
            <person name="Van Der Giezen M."/>
            <person name="Studholme D.J."/>
        </authorList>
    </citation>
    <scope>NUCLEOTIDE SEQUENCE [LARGE SCALE GENOMIC DNA]</scope>
    <source>
        <strain evidence="7 9">Kv</strain>
        <strain evidence="8 10">Si</strain>
    </source>
</reference>
<evidence type="ECO:0000256" key="2">
    <source>
        <dbReference type="ARBA" id="ARBA00022771"/>
    </source>
</evidence>
<protein>
    <recommendedName>
        <fullName evidence="6">FYVE-type domain-containing protein</fullName>
    </recommendedName>
</protein>
<dbReference type="SMART" id="SM00064">
    <property type="entry name" value="FYVE"/>
    <property type="match status" value="1"/>
</dbReference>
<dbReference type="PANTHER" id="PTHR43102:SF2">
    <property type="entry name" value="GAF DOMAIN-CONTAINING PROTEIN"/>
    <property type="match status" value="1"/>
</dbReference>
<dbReference type="AlphaFoldDB" id="A0A397AW50"/>
<dbReference type="InterPro" id="IPR029016">
    <property type="entry name" value="GAF-like_dom_sf"/>
</dbReference>
<evidence type="ECO:0000313" key="9">
    <source>
        <dbReference type="Proteomes" id="UP000265427"/>
    </source>
</evidence>
<dbReference type="Pfam" id="PF01590">
    <property type="entry name" value="GAF"/>
    <property type="match status" value="1"/>
</dbReference>
<dbReference type="SUPFAM" id="SSF57903">
    <property type="entry name" value="FYVE/PHD zinc finger"/>
    <property type="match status" value="1"/>
</dbReference>
<dbReference type="SUPFAM" id="SSF55781">
    <property type="entry name" value="GAF domain-like"/>
    <property type="match status" value="1"/>
</dbReference>
<evidence type="ECO:0000313" key="10">
    <source>
        <dbReference type="Proteomes" id="UP000283543"/>
    </source>
</evidence>
<feature type="compositionally biased region" description="Polar residues" evidence="5">
    <location>
        <begin position="144"/>
        <end position="164"/>
    </location>
</feature>
<dbReference type="InterPro" id="IPR013083">
    <property type="entry name" value="Znf_RING/FYVE/PHD"/>
</dbReference>
<dbReference type="PROSITE" id="PS50178">
    <property type="entry name" value="ZF_FYVE"/>
    <property type="match status" value="1"/>
</dbReference>
<keyword evidence="1" id="KW-0479">Metal-binding</keyword>
<dbReference type="EMBL" id="QUSZ01005434">
    <property type="protein sequence ID" value="RHY09701.1"/>
    <property type="molecule type" value="Genomic_DNA"/>
</dbReference>
<dbReference type="Pfam" id="PF01363">
    <property type="entry name" value="FYVE"/>
    <property type="match status" value="1"/>
</dbReference>
<dbReference type="InterPro" id="IPR011011">
    <property type="entry name" value="Znf_FYVE_PHD"/>
</dbReference>
<dbReference type="Proteomes" id="UP000283543">
    <property type="component" value="Unassembled WGS sequence"/>
</dbReference>
<name>A0A397AW50_APHAT</name>
<organism evidence="7 9">
    <name type="scientific">Aphanomyces astaci</name>
    <name type="common">Crayfish plague agent</name>
    <dbReference type="NCBI Taxonomy" id="112090"/>
    <lineage>
        <taxon>Eukaryota</taxon>
        <taxon>Sar</taxon>
        <taxon>Stramenopiles</taxon>
        <taxon>Oomycota</taxon>
        <taxon>Saprolegniomycetes</taxon>
        <taxon>Saprolegniales</taxon>
        <taxon>Verrucalvaceae</taxon>
        <taxon>Aphanomyces</taxon>
    </lineage>
</organism>
<evidence type="ECO:0000259" key="6">
    <source>
        <dbReference type="PROSITE" id="PS50178"/>
    </source>
</evidence>
<evidence type="ECO:0000313" key="7">
    <source>
        <dbReference type="EMBL" id="RHY09701.1"/>
    </source>
</evidence>
<dbReference type="InterPro" id="IPR000306">
    <property type="entry name" value="Znf_FYVE"/>
</dbReference>
<sequence length="479" mass="53002">MDEPDFLHAAPECLLPPEAWVNKKERFRCHVCAQKFSNIYRRRHHCRMCGELFCRQCIVNKFLHIAGRDKVTVKVCTPCAYEDANQSKRRRPHSPMTFRSSRRLGLEHMPCRSDDLHSDDDFDDNDAAATKDLLDSPVLSSTQCGVVSDSQKHATSPSLTTRRAPTSAPVRDLDFEEAAYAMTCPAAPCLFNEVERLGALKSLQILYSPPEETYNVVCELAATTLGCPMAVVSFMDLERQWFKAKVGLSKNYFSRRVAFCAHALSTPEPTVVLDTRVDPRFAQNPLVTDYGVRFYAAAPLVTADGWPVGTLAVFDYHAHLTCNVTTTLIPLARGIMKQLDGRKANIQGMRRRRFAASFDDRSHATSLVPKKSQLTPTLGPKTASLNMAPLSLNVPLLDHDASPTTSVRSSSSSSVMKPQPKMEAILFDLLNKTSETQQQLASQQGSMFATLGHHSEQIGKLAEALARMESKLGSPVASA</sequence>
<evidence type="ECO:0000256" key="3">
    <source>
        <dbReference type="ARBA" id="ARBA00022833"/>
    </source>
</evidence>
<evidence type="ECO:0000313" key="8">
    <source>
        <dbReference type="EMBL" id="RHY65215.1"/>
    </source>
</evidence>
<dbReference type="PANTHER" id="PTHR43102">
    <property type="entry name" value="SLR1143 PROTEIN"/>
    <property type="match status" value="1"/>
</dbReference>
<dbReference type="InterPro" id="IPR017455">
    <property type="entry name" value="Znf_FYVE-rel"/>
</dbReference>
<dbReference type="Gene3D" id="3.30.40.10">
    <property type="entry name" value="Zinc/RING finger domain, C3HC4 (zinc finger)"/>
    <property type="match status" value="1"/>
</dbReference>
<feature type="domain" description="FYVE-type" evidence="6">
    <location>
        <begin position="23"/>
        <end position="79"/>
    </location>
</feature>
<dbReference type="GO" id="GO:0008270">
    <property type="term" value="F:zinc ion binding"/>
    <property type="evidence" value="ECO:0007669"/>
    <property type="project" value="UniProtKB-KW"/>
</dbReference>
<dbReference type="VEuPathDB" id="FungiDB:H257_01974"/>
<keyword evidence="2 4" id="KW-0863">Zinc-finger</keyword>
<dbReference type="Proteomes" id="UP000265427">
    <property type="component" value="Unassembled WGS sequence"/>
</dbReference>
<evidence type="ECO:0000256" key="1">
    <source>
        <dbReference type="ARBA" id="ARBA00022723"/>
    </source>
</evidence>
<keyword evidence="3" id="KW-0862">Zinc</keyword>
<accession>A0A397AW50</accession>
<comment type="caution">
    <text evidence="7">The sequence shown here is derived from an EMBL/GenBank/DDBJ whole genome shotgun (WGS) entry which is preliminary data.</text>
</comment>
<gene>
    <name evidence="8" type="ORF">DYB34_004021</name>
    <name evidence="7" type="ORF">DYB36_003280</name>
</gene>
<proteinExistence type="predicted"/>
<evidence type="ECO:0000256" key="4">
    <source>
        <dbReference type="PROSITE-ProRule" id="PRU00091"/>
    </source>
</evidence>
<dbReference type="Gene3D" id="3.30.450.40">
    <property type="match status" value="1"/>
</dbReference>
<dbReference type="InterPro" id="IPR003018">
    <property type="entry name" value="GAF"/>
</dbReference>
<dbReference type="CDD" id="cd00065">
    <property type="entry name" value="FYVE_like_SF"/>
    <property type="match status" value="1"/>
</dbReference>